<dbReference type="AlphaFoldDB" id="A0AAD6YVP5"/>
<dbReference type="PANTHER" id="PTHR31297:SF42">
    <property type="entry name" value="GLYCOSIDE HYDROLASE FAMILY 5 DOMAIN-CONTAINING PROTEIN"/>
    <property type="match status" value="1"/>
</dbReference>
<dbReference type="InterPro" id="IPR050386">
    <property type="entry name" value="Glycosyl_hydrolase_5"/>
</dbReference>
<evidence type="ECO:0000256" key="2">
    <source>
        <dbReference type="ARBA" id="ARBA00022801"/>
    </source>
</evidence>
<evidence type="ECO:0000256" key="3">
    <source>
        <dbReference type="ARBA" id="ARBA00023295"/>
    </source>
</evidence>
<gene>
    <name evidence="7" type="ORF">GGX14DRAFT_411658</name>
</gene>
<reference evidence="7" key="1">
    <citation type="submission" date="2023-03" db="EMBL/GenBank/DDBJ databases">
        <title>Massive genome expansion in bonnet fungi (Mycena s.s.) driven by repeated elements and novel gene families across ecological guilds.</title>
        <authorList>
            <consortium name="Lawrence Berkeley National Laboratory"/>
            <person name="Harder C.B."/>
            <person name="Miyauchi S."/>
            <person name="Viragh M."/>
            <person name="Kuo A."/>
            <person name="Thoen E."/>
            <person name="Andreopoulos B."/>
            <person name="Lu D."/>
            <person name="Skrede I."/>
            <person name="Drula E."/>
            <person name="Henrissat B."/>
            <person name="Morin E."/>
            <person name="Kohler A."/>
            <person name="Barry K."/>
            <person name="LaButti K."/>
            <person name="Morin E."/>
            <person name="Salamov A."/>
            <person name="Lipzen A."/>
            <person name="Mereny Z."/>
            <person name="Hegedus B."/>
            <person name="Baldrian P."/>
            <person name="Stursova M."/>
            <person name="Weitz H."/>
            <person name="Taylor A."/>
            <person name="Grigoriev I.V."/>
            <person name="Nagy L.G."/>
            <person name="Martin F."/>
            <person name="Kauserud H."/>
        </authorList>
    </citation>
    <scope>NUCLEOTIDE SEQUENCE</scope>
    <source>
        <strain evidence="7">9144</strain>
    </source>
</reference>
<protein>
    <submittedName>
        <fullName evidence="7">Glycoside hydrolase family 5 protein</fullName>
    </submittedName>
</protein>
<name>A0AAD6YVP5_9AGAR</name>
<keyword evidence="8" id="KW-1185">Reference proteome</keyword>
<dbReference type="GO" id="GO:0009986">
    <property type="term" value="C:cell surface"/>
    <property type="evidence" value="ECO:0007669"/>
    <property type="project" value="TreeGrafter"/>
</dbReference>
<dbReference type="GO" id="GO:0008422">
    <property type="term" value="F:beta-glucosidase activity"/>
    <property type="evidence" value="ECO:0007669"/>
    <property type="project" value="TreeGrafter"/>
</dbReference>
<dbReference type="InterPro" id="IPR017853">
    <property type="entry name" value="GH"/>
</dbReference>
<feature type="domain" description="Glycoside hydrolase family 5" evidence="6">
    <location>
        <begin position="84"/>
        <end position="413"/>
    </location>
</feature>
<evidence type="ECO:0000313" key="7">
    <source>
        <dbReference type="EMBL" id="KAJ7230653.1"/>
    </source>
</evidence>
<evidence type="ECO:0000259" key="6">
    <source>
        <dbReference type="Pfam" id="PF00150"/>
    </source>
</evidence>
<comment type="caution">
    <text evidence="7">The sequence shown here is derived from an EMBL/GenBank/DDBJ whole genome shotgun (WGS) entry which is preliminary data.</text>
</comment>
<dbReference type="SUPFAM" id="SSF51445">
    <property type="entry name" value="(Trans)glycosidases"/>
    <property type="match status" value="1"/>
</dbReference>
<dbReference type="Gene3D" id="3.20.20.80">
    <property type="entry name" value="Glycosidases"/>
    <property type="match status" value="1"/>
</dbReference>
<dbReference type="Proteomes" id="UP001219525">
    <property type="component" value="Unassembled WGS sequence"/>
</dbReference>
<comment type="similarity">
    <text evidence="1 4">Belongs to the glycosyl hydrolase 5 (cellulase A) family.</text>
</comment>
<dbReference type="PANTHER" id="PTHR31297">
    <property type="entry name" value="GLUCAN ENDO-1,6-BETA-GLUCOSIDASE B"/>
    <property type="match status" value="1"/>
</dbReference>
<keyword evidence="3 4" id="KW-0326">Glycosidase</keyword>
<evidence type="ECO:0000256" key="4">
    <source>
        <dbReference type="RuleBase" id="RU361153"/>
    </source>
</evidence>
<sequence>MLAVALALRSTLISACLLPAVLASLPGLPSKIYGVNLGSWLVLESWMLPQEWLDMGGQQCDECSSCIATEFAFAKAFPDTVDKKFEEHWLSWFNEDDVNALVDAGINTVRIPLGYWIVEALVDRKTEFYPRGGLTQLRRGLQLLHNAGIVAILDHHALPGVQTAGQMFTGNCTSDVEFYTPYNYHRALIWTSVMTTLSHVDTAFANAVAIEAVNEPIMNADQTPDYGDFQKNFVRVVRATEFLLGVPTPGFGAMPAPANGNFTAMLPHVSDSALFTAEVRSVLQDTVPILLQLGVIGLSHRKTPLITNFMDINWQFNNPANPADAQIGPQGYDNHLYYVFGGVADANPDAYLTSICNLNRIQADAALGDSPLWFGEWGLPTQFDATDDFLSKWADAQKLAYSKDAGWLFWNFKVEKSELAGNLSREWSYLEGVRLGYFTKDPSQVHNASVCDPYIIA</sequence>
<keyword evidence="5" id="KW-0732">Signal</keyword>
<dbReference type="GO" id="GO:0009251">
    <property type="term" value="P:glucan catabolic process"/>
    <property type="evidence" value="ECO:0007669"/>
    <property type="project" value="TreeGrafter"/>
</dbReference>
<accession>A0AAD6YVP5</accession>
<proteinExistence type="inferred from homology"/>
<dbReference type="GO" id="GO:0005576">
    <property type="term" value="C:extracellular region"/>
    <property type="evidence" value="ECO:0007669"/>
    <property type="project" value="TreeGrafter"/>
</dbReference>
<organism evidence="7 8">
    <name type="scientific">Mycena pura</name>
    <dbReference type="NCBI Taxonomy" id="153505"/>
    <lineage>
        <taxon>Eukaryota</taxon>
        <taxon>Fungi</taxon>
        <taxon>Dikarya</taxon>
        <taxon>Basidiomycota</taxon>
        <taxon>Agaricomycotina</taxon>
        <taxon>Agaricomycetes</taxon>
        <taxon>Agaricomycetidae</taxon>
        <taxon>Agaricales</taxon>
        <taxon>Marasmiineae</taxon>
        <taxon>Mycenaceae</taxon>
        <taxon>Mycena</taxon>
    </lineage>
</organism>
<dbReference type="InterPro" id="IPR001547">
    <property type="entry name" value="Glyco_hydro_5"/>
</dbReference>
<evidence type="ECO:0000256" key="5">
    <source>
        <dbReference type="SAM" id="SignalP"/>
    </source>
</evidence>
<evidence type="ECO:0000256" key="1">
    <source>
        <dbReference type="ARBA" id="ARBA00005641"/>
    </source>
</evidence>
<feature type="chain" id="PRO_5042126252" evidence="5">
    <location>
        <begin position="24"/>
        <end position="457"/>
    </location>
</feature>
<evidence type="ECO:0000313" key="8">
    <source>
        <dbReference type="Proteomes" id="UP001219525"/>
    </source>
</evidence>
<dbReference type="Pfam" id="PF00150">
    <property type="entry name" value="Cellulase"/>
    <property type="match status" value="1"/>
</dbReference>
<dbReference type="EMBL" id="JARJCW010000001">
    <property type="protein sequence ID" value="KAJ7230653.1"/>
    <property type="molecule type" value="Genomic_DNA"/>
</dbReference>
<keyword evidence="2 4" id="KW-0378">Hydrolase</keyword>
<feature type="signal peptide" evidence="5">
    <location>
        <begin position="1"/>
        <end position="23"/>
    </location>
</feature>